<evidence type="ECO:0000313" key="1">
    <source>
        <dbReference type="EMBL" id="CBI07987.1"/>
    </source>
</evidence>
<organism evidence="1">
    <name type="scientific">mine drainage metagenome</name>
    <dbReference type="NCBI Taxonomy" id="410659"/>
    <lineage>
        <taxon>unclassified sequences</taxon>
        <taxon>metagenomes</taxon>
        <taxon>ecological metagenomes</taxon>
    </lineage>
</organism>
<comment type="caution">
    <text evidence="1">The sequence shown here is derived from an EMBL/GenBank/DDBJ whole genome shotgun (WGS) entry which is preliminary data.</text>
</comment>
<name>E6QL67_9ZZZZ</name>
<proteinExistence type="predicted"/>
<sequence>MEVEASVIGWLAMADAEKTEEESRRLAIKIRDIVFSWELKSTHHHDEHKQYDLSTIKFKTFIFNYLTDFSVVVVDFYQNASRAAVLGCPLCCFAAAGQAANQARKECLVCHAFHRFVERHLDYAGSCAGAHAENGVMVA</sequence>
<dbReference type="EMBL" id="CABQ01000169">
    <property type="protein sequence ID" value="CBI07987.1"/>
    <property type="molecule type" value="Genomic_DNA"/>
</dbReference>
<dbReference type="AlphaFoldDB" id="E6QL67"/>
<accession>E6QL67</accession>
<gene>
    <name evidence="1" type="ORF">CARN6_1405</name>
</gene>
<reference evidence="1" key="1">
    <citation type="submission" date="2009-10" db="EMBL/GenBank/DDBJ databases">
        <title>Diversity of trophic interactions inside an arsenic-rich microbial ecosystem.</title>
        <authorList>
            <person name="Bertin P.N."/>
            <person name="Heinrich-Salmeron A."/>
            <person name="Pelletier E."/>
            <person name="Goulhen-Chollet F."/>
            <person name="Arsene-Ploetze F."/>
            <person name="Gallien S."/>
            <person name="Calteau A."/>
            <person name="Vallenet D."/>
            <person name="Casiot C."/>
            <person name="Chane-Woon-Ming B."/>
            <person name="Giloteaux L."/>
            <person name="Barakat M."/>
            <person name="Bonnefoy V."/>
            <person name="Bruneel O."/>
            <person name="Chandler M."/>
            <person name="Cleiss J."/>
            <person name="Duran R."/>
            <person name="Elbaz-Poulichet F."/>
            <person name="Fonknechten N."/>
            <person name="Lauga B."/>
            <person name="Mornico D."/>
            <person name="Ortet P."/>
            <person name="Schaeffer C."/>
            <person name="Siguier P."/>
            <person name="Alexander Thil Smith A."/>
            <person name="Van Dorsselaer A."/>
            <person name="Weissenbach J."/>
            <person name="Medigue C."/>
            <person name="Le Paslier D."/>
        </authorList>
    </citation>
    <scope>NUCLEOTIDE SEQUENCE</scope>
</reference>
<protein>
    <submittedName>
        <fullName evidence="1">Uncharacterized protein</fullName>
    </submittedName>
</protein>